<name>A0AAJ6GCX8_BRAPL</name>
<dbReference type="GeneID" id="56439441"/>
<dbReference type="RefSeq" id="WP_013243828.1">
    <property type="nucleotide sequence ID" value="NZ_CP098749.1"/>
</dbReference>
<accession>A0AAJ6GCX8</accession>
<gene>
    <name evidence="1" type="ORF">NEH99_10335</name>
</gene>
<evidence type="ECO:0000313" key="2">
    <source>
        <dbReference type="Proteomes" id="UP001242021"/>
    </source>
</evidence>
<reference evidence="1" key="1">
    <citation type="submission" date="2022-06" db="EMBL/GenBank/DDBJ databases">
        <title>Brachyspira pilosicoli from pigs in Switzerland.</title>
        <authorList>
            <person name="Schmitt S."/>
            <person name="Arnold M."/>
            <person name="Rossano A."/>
            <person name="Perreten V."/>
        </authorList>
    </citation>
    <scope>NUCLEOTIDE SEQUENCE</scope>
    <source>
        <strain evidence="1">MEI4028</strain>
    </source>
</reference>
<organism evidence="1 2">
    <name type="scientific">Brachyspira pilosicoli</name>
    <name type="common">Serpulina pilosicoli</name>
    <dbReference type="NCBI Taxonomy" id="52584"/>
    <lineage>
        <taxon>Bacteria</taxon>
        <taxon>Pseudomonadati</taxon>
        <taxon>Spirochaetota</taxon>
        <taxon>Spirochaetia</taxon>
        <taxon>Brachyspirales</taxon>
        <taxon>Brachyspiraceae</taxon>
        <taxon>Brachyspira</taxon>
    </lineage>
</organism>
<dbReference type="PROSITE" id="PS51257">
    <property type="entry name" value="PROKAR_LIPOPROTEIN"/>
    <property type="match status" value="1"/>
</dbReference>
<evidence type="ECO:0008006" key="3">
    <source>
        <dbReference type="Google" id="ProtNLM"/>
    </source>
</evidence>
<dbReference type="EMBL" id="CP098754">
    <property type="protein sequence ID" value="WIH94679.1"/>
    <property type="molecule type" value="Genomic_DNA"/>
</dbReference>
<evidence type="ECO:0000313" key="1">
    <source>
        <dbReference type="EMBL" id="WIH94679.1"/>
    </source>
</evidence>
<dbReference type="AlphaFoldDB" id="A0AAJ6GCX8"/>
<proteinExistence type="predicted"/>
<protein>
    <recommendedName>
        <fullName evidence="3">Lipoprotein</fullName>
    </recommendedName>
</protein>
<sequence length="130" mass="14473">MKKIIKKILIISSITIFIYSCTNNTGVSKYQGTYRGSVNTTLGSERQLIVNTATVTINANDSINVMMEGGNIYDKNVDIAKEELTKVNDDTYNAQKNGNSYTFDFYKDYLSLTITNTDNSITEGKLSKAQ</sequence>
<dbReference type="Proteomes" id="UP001242021">
    <property type="component" value="Chromosome"/>
</dbReference>